<evidence type="ECO:0000256" key="6">
    <source>
        <dbReference type="ARBA" id="ARBA00023136"/>
    </source>
</evidence>
<evidence type="ECO:0000256" key="3">
    <source>
        <dbReference type="ARBA" id="ARBA00022692"/>
    </source>
</evidence>
<name>A0ABN3PFT8_9MICO</name>
<comment type="caution">
    <text evidence="9">The sequence shown here is derived from an EMBL/GenBank/DDBJ whole genome shotgun (WGS) entry which is preliminary data.</text>
</comment>
<evidence type="ECO:0000256" key="1">
    <source>
        <dbReference type="ARBA" id="ARBA00004651"/>
    </source>
</evidence>
<dbReference type="EMBL" id="BAAARI010000014">
    <property type="protein sequence ID" value="GAA2583440.1"/>
    <property type="molecule type" value="Genomic_DNA"/>
</dbReference>
<feature type="transmembrane region" description="Helical" evidence="7">
    <location>
        <begin position="202"/>
        <end position="220"/>
    </location>
</feature>
<keyword evidence="4" id="KW-0378">Hydrolase</keyword>
<dbReference type="InterPro" id="IPR000326">
    <property type="entry name" value="PAP2/HPO"/>
</dbReference>
<evidence type="ECO:0000313" key="10">
    <source>
        <dbReference type="Proteomes" id="UP001500274"/>
    </source>
</evidence>
<sequence length="238" mass="25188">MSGFLEWWRKGARMMKRSWGPLLAALCSLAGVFALIVVVGLLARMSAGWTATELTVVTGVNDVHSGFFDLVAHAINLGLGPTGAVIVLAVALAVVAAVTRSFPAVVRALIQVTVPWALADVVKVIVQRPRPDSAALPFPTGVDPVTFSYPSGHAAFAAALATWVVLSTAGRAQVIVSILGAVFVVATAWSRMYLGAHYPLDVTASIILVSVGSLAVYEVCQRVPWFTRRSHTLEAARQ</sequence>
<dbReference type="InterPro" id="IPR036938">
    <property type="entry name" value="PAP2/HPO_sf"/>
</dbReference>
<organism evidence="9 10">
    <name type="scientific">Microbacterium binotii</name>
    <dbReference type="NCBI Taxonomy" id="462710"/>
    <lineage>
        <taxon>Bacteria</taxon>
        <taxon>Bacillati</taxon>
        <taxon>Actinomycetota</taxon>
        <taxon>Actinomycetes</taxon>
        <taxon>Micrococcales</taxon>
        <taxon>Microbacteriaceae</taxon>
        <taxon>Microbacterium</taxon>
    </lineage>
</organism>
<dbReference type="SUPFAM" id="SSF48317">
    <property type="entry name" value="Acid phosphatase/Vanadium-dependent haloperoxidase"/>
    <property type="match status" value="1"/>
</dbReference>
<dbReference type="Gene3D" id="1.20.144.10">
    <property type="entry name" value="Phosphatidic acid phosphatase type 2/haloperoxidase"/>
    <property type="match status" value="1"/>
</dbReference>
<feature type="transmembrane region" description="Helical" evidence="7">
    <location>
        <begin position="173"/>
        <end position="190"/>
    </location>
</feature>
<keyword evidence="6 7" id="KW-0472">Membrane</keyword>
<evidence type="ECO:0000256" key="7">
    <source>
        <dbReference type="SAM" id="Phobius"/>
    </source>
</evidence>
<feature type="transmembrane region" description="Helical" evidence="7">
    <location>
        <begin position="146"/>
        <end position="166"/>
    </location>
</feature>
<evidence type="ECO:0000256" key="4">
    <source>
        <dbReference type="ARBA" id="ARBA00022801"/>
    </source>
</evidence>
<feature type="domain" description="Phosphatidic acid phosphatase type 2/haloperoxidase" evidence="8">
    <location>
        <begin position="104"/>
        <end position="217"/>
    </location>
</feature>
<comment type="subcellular location">
    <subcellularLocation>
        <location evidence="1">Cell membrane</location>
        <topology evidence="1">Multi-pass membrane protein</topology>
    </subcellularLocation>
</comment>
<evidence type="ECO:0000313" key="9">
    <source>
        <dbReference type="EMBL" id="GAA2583440.1"/>
    </source>
</evidence>
<proteinExistence type="predicted"/>
<keyword evidence="2" id="KW-1003">Cell membrane</keyword>
<dbReference type="Pfam" id="PF01569">
    <property type="entry name" value="PAP2"/>
    <property type="match status" value="1"/>
</dbReference>
<evidence type="ECO:0000256" key="2">
    <source>
        <dbReference type="ARBA" id="ARBA00022475"/>
    </source>
</evidence>
<dbReference type="PANTHER" id="PTHR14969:SF62">
    <property type="entry name" value="DECAPRENYLPHOSPHORYL-5-PHOSPHORIBOSE PHOSPHATASE RV3807C-RELATED"/>
    <property type="match status" value="1"/>
</dbReference>
<reference evidence="9 10" key="1">
    <citation type="journal article" date="2019" name="Int. J. Syst. Evol. Microbiol.">
        <title>The Global Catalogue of Microorganisms (GCM) 10K type strain sequencing project: providing services to taxonomists for standard genome sequencing and annotation.</title>
        <authorList>
            <consortium name="The Broad Institute Genomics Platform"/>
            <consortium name="The Broad Institute Genome Sequencing Center for Infectious Disease"/>
            <person name="Wu L."/>
            <person name="Ma J."/>
        </authorList>
    </citation>
    <scope>NUCLEOTIDE SEQUENCE [LARGE SCALE GENOMIC DNA]</scope>
    <source>
        <strain evidence="9 10">JCM 16365</strain>
    </source>
</reference>
<dbReference type="SMART" id="SM00014">
    <property type="entry name" value="acidPPc"/>
    <property type="match status" value="1"/>
</dbReference>
<feature type="transmembrane region" description="Helical" evidence="7">
    <location>
        <begin position="74"/>
        <end position="98"/>
    </location>
</feature>
<feature type="transmembrane region" description="Helical" evidence="7">
    <location>
        <begin position="105"/>
        <end position="126"/>
    </location>
</feature>
<protein>
    <submittedName>
        <fullName evidence="9">Phosphatase PAP2 family protein</fullName>
    </submittedName>
</protein>
<dbReference type="CDD" id="cd01610">
    <property type="entry name" value="PAP2_like"/>
    <property type="match status" value="1"/>
</dbReference>
<evidence type="ECO:0000259" key="8">
    <source>
        <dbReference type="SMART" id="SM00014"/>
    </source>
</evidence>
<keyword evidence="3 7" id="KW-0812">Transmembrane</keyword>
<dbReference type="Proteomes" id="UP001500274">
    <property type="component" value="Unassembled WGS sequence"/>
</dbReference>
<evidence type="ECO:0000256" key="5">
    <source>
        <dbReference type="ARBA" id="ARBA00022989"/>
    </source>
</evidence>
<keyword evidence="10" id="KW-1185">Reference proteome</keyword>
<accession>A0ABN3PFT8</accession>
<keyword evidence="5 7" id="KW-1133">Transmembrane helix</keyword>
<dbReference type="PANTHER" id="PTHR14969">
    <property type="entry name" value="SPHINGOSINE-1-PHOSPHATE PHOSPHOHYDROLASE"/>
    <property type="match status" value="1"/>
</dbReference>
<gene>
    <name evidence="9" type="ORF">GCM10009862_23250</name>
</gene>